<comment type="similarity">
    <text evidence="9">Belongs to the methyl-accepting chemotaxis (MCP) protein family.</text>
</comment>
<dbReference type="Pfam" id="PF00015">
    <property type="entry name" value="MCPsignal"/>
    <property type="match status" value="1"/>
</dbReference>
<feature type="domain" description="HAMP" evidence="13">
    <location>
        <begin position="213"/>
        <end position="265"/>
    </location>
</feature>
<keyword evidence="4" id="KW-0145">Chemotaxis</keyword>
<evidence type="ECO:0000256" key="7">
    <source>
        <dbReference type="ARBA" id="ARBA00023136"/>
    </source>
</evidence>
<evidence type="ECO:0000313" key="14">
    <source>
        <dbReference type="EMBL" id="ROO00487.1"/>
    </source>
</evidence>
<evidence type="ECO:0000256" key="3">
    <source>
        <dbReference type="ARBA" id="ARBA00022481"/>
    </source>
</evidence>
<evidence type="ECO:0000256" key="1">
    <source>
        <dbReference type="ARBA" id="ARBA00004651"/>
    </source>
</evidence>
<feature type="transmembrane region" description="Helical" evidence="11">
    <location>
        <begin position="12"/>
        <end position="31"/>
    </location>
</feature>
<dbReference type="InterPro" id="IPR047347">
    <property type="entry name" value="YvaQ-like_sensor"/>
</dbReference>
<dbReference type="RefSeq" id="WP_123418309.1">
    <property type="nucleotide sequence ID" value="NZ_JBIVJA010000001.1"/>
</dbReference>
<dbReference type="PROSITE" id="PS50885">
    <property type="entry name" value="HAMP"/>
    <property type="match status" value="1"/>
</dbReference>
<dbReference type="Gene3D" id="1.10.287.950">
    <property type="entry name" value="Methyl-accepting chemotaxis protein"/>
    <property type="match status" value="1"/>
</dbReference>
<feature type="domain" description="Methyl-accepting transducer" evidence="12">
    <location>
        <begin position="270"/>
        <end position="506"/>
    </location>
</feature>
<reference evidence="14 15" key="1">
    <citation type="submission" date="2016-10" db="EMBL/GenBank/DDBJ databases">
        <title>Comparative genome analysis of multiple Pseudomonas spp. focuses on biocontrol and plant growth promoting traits.</title>
        <authorList>
            <person name="Tao X.-Y."/>
            <person name="Taylor C.G."/>
        </authorList>
    </citation>
    <scope>NUCLEOTIDE SEQUENCE [LARGE SCALE GENOMIC DNA]</scope>
    <source>
        <strain evidence="14 15">36B3</strain>
    </source>
</reference>
<dbReference type="CDD" id="cd19411">
    <property type="entry name" value="MCP2201-like_sensor"/>
    <property type="match status" value="1"/>
</dbReference>
<dbReference type="PANTHER" id="PTHR32089:SF120">
    <property type="entry name" value="METHYL-ACCEPTING CHEMOTAXIS PROTEIN TLPQ"/>
    <property type="match status" value="1"/>
</dbReference>
<evidence type="ECO:0000256" key="4">
    <source>
        <dbReference type="ARBA" id="ARBA00022500"/>
    </source>
</evidence>
<feature type="transmembrane region" description="Helical" evidence="11">
    <location>
        <begin position="190"/>
        <end position="211"/>
    </location>
</feature>
<keyword evidence="7 11" id="KW-0472">Membrane</keyword>
<proteinExistence type="inferred from homology"/>
<dbReference type="GO" id="GO:0007165">
    <property type="term" value="P:signal transduction"/>
    <property type="evidence" value="ECO:0007669"/>
    <property type="project" value="UniProtKB-KW"/>
</dbReference>
<sequence>MLLRKLNLAPRSALCFGLFCLMIIAIGLIALQQVDLLNKAETYVETTIVPSIKLLGQLDREFIEIKGNNARLRNPIETPERKAQALMDIQQSRQLIKKHQRALIDLLATDAGREAFEEFAKAQKVNDLAQDQYLETVASGQLEAAIALSKNQMRVASDGVQVALKKLIALNEIQAYEAGKQADNVYEHTLLIVSVFIIIAIGASLALAVLYTRSLTVPIAGSLRVAECIAANDLSETIALDGSDEAAQMLSSLAAMQASLRDALIMIRDSSTQLAETSEVMHGVTEDISRITQRQSHEIEMAATAVTEMSAAVEQVADNAASTSQLTSESSAAAIAGRSRVSDTVAAINLMVSSVHSTSAEVQALSTMASDISSVLDVIREVAEQTNLLALNAAIEAARAGEAGRGFAVVADEVRGLAQRTQKSTEDIESMVSSIQSGTSRAVTSMSHTRAQAERTLEMANIAGEVLTDITGSLNLINERNLLMATAAEEQAQVAREVDRSLISIRDLSCETAEGSKQTAVASAELSQLAASLNKLTKEFKL</sequence>
<dbReference type="AlphaFoldDB" id="A0A423NQG0"/>
<evidence type="ECO:0000256" key="6">
    <source>
        <dbReference type="ARBA" id="ARBA00022989"/>
    </source>
</evidence>
<protein>
    <submittedName>
        <fullName evidence="14">Methyl-accepting chemotaxis protein</fullName>
    </submittedName>
</protein>
<name>A0A423NQG0_9PSED</name>
<dbReference type="Proteomes" id="UP000284207">
    <property type="component" value="Unassembled WGS sequence"/>
</dbReference>
<dbReference type="SMART" id="SM00283">
    <property type="entry name" value="MA"/>
    <property type="match status" value="1"/>
</dbReference>
<evidence type="ECO:0000256" key="11">
    <source>
        <dbReference type="SAM" id="Phobius"/>
    </source>
</evidence>
<dbReference type="Pfam" id="PF00672">
    <property type="entry name" value="HAMP"/>
    <property type="match status" value="1"/>
</dbReference>
<dbReference type="PROSITE" id="PS50111">
    <property type="entry name" value="CHEMOTAXIS_TRANSDUC_2"/>
    <property type="match status" value="1"/>
</dbReference>
<evidence type="ECO:0000256" key="5">
    <source>
        <dbReference type="ARBA" id="ARBA00022692"/>
    </source>
</evidence>
<dbReference type="InterPro" id="IPR004089">
    <property type="entry name" value="MCPsignal_dom"/>
</dbReference>
<evidence type="ECO:0000313" key="15">
    <source>
        <dbReference type="Proteomes" id="UP000284207"/>
    </source>
</evidence>
<evidence type="ECO:0000259" key="12">
    <source>
        <dbReference type="PROSITE" id="PS50111"/>
    </source>
</evidence>
<dbReference type="PANTHER" id="PTHR32089">
    <property type="entry name" value="METHYL-ACCEPTING CHEMOTAXIS PROTEIN MCPB"/>
    <property type="match status" value="1"/>
</dbReference>
<evidence type="ECO:0000259" key="13">
    <source>
        <dbReference type="PROSITE" id="PS50885"/>
    </source>
</evidence>
<dbReference type="FunFam" id="1.10.287.950:FF:000001">
    <property type="entry name" value="Methyl-accepting chemotaxis sensory transducer"/>
    <property type="match status" value="1"/>
</dbReference>
<dbReference type="SUPFAM" id="SSF58104">
    <property type="entry name" value="Methyl-accepting chemotaxis protein (MCP) signaling domain"/>
    <property type="match status" value="1"/>
</dbReference>
<evidence type="ECO:0000256" key="10">
    <source>
        <dbReference type="PROSITE-ProRule" id="PRU00284"/>
    </source>
</evidence>
<dbReference type="InterPro" id="IPR003660">
    <property type="entry name" value="HAMP_dom"/>
</dbReference>
<dbReference type="Pfam" id="PF12729">
    <property type="entry name" value="4HB_MCP_1"/>
    <property type="match status" value="1"/>
</dbReference>
<evidence type="ECO:0000256" key="2">
    <source>
        <dbReference type="ARBA" id="ARBA00022475"/>
    </source>
</evidence>
<dbReference type="CDD" id="cd11386">
    <property type="entry name" value="MCP_signal"/>
    <property type="match status" value="1"/>
</dbReference>
<organism evidence="14 15">
    <name type="scientific">Pseudomonas moraviensis</name>
    <dbReference type="NCBI Taxonomy" id="321662"/>
    <lineage>
        <taxon>Bacteria</taxon>
        <taxon>Pseudomonadati</taxon>
        <taxon>Pseudomonadota</taxon>
        <taxon>Gammaproteobacteria</taxon>
        <taxon>Pseudomonadales</taxon>
        <taxon>Pseudomonadaceae</taxon>
        <taxon>Pseudomonas</taxon>
    </lineage>
</organism>
<dbReference type="GO" id="GO:0006935">
    <property type="term" value="P:chemotaxis"/>
    <property type="evidence" value="ECO:0007669"/>
    <property type="project" value="UniProtKB-KW"/>
</dbReference>
<keyword evidence="6 11" id="KW-1133">Transmembrane helix</keyword>
<gene>
    <name evidence="14" type="ORF">BK674_07855</name>
</gene>
<keyword evidence="2" id="KW-1003">Cell membrane</keyword>
<accession>A0A423NQG0</accession>
<dbReference type="GO" id="GO:0005886">
    <property type="term" value="C:plasma membrane"/>
    <property type="evidence" value="ECO:0007669"/>
    <property type="project" value="UniProtKB-SubCell"/>
</dbReference>
<comment type="caution">
    <text evidence="14">The sequence shown here is derived from an EMBL/GenBank/DDBJ whole genome shotgun (WGS) entry which is preliminary data.</text>
</comment>
<dbReference type="InterPro" id="IPR024478">
    <property type="entry name" value="HlyB_4HB_MCP"/>
</dbReference>
<dbReference type="EMBL" id="MOCA01000004">
    <property type="protein sequence ID" value="ROO00487.1"/>
    <property type="molecule type" value="Genomic_DNA"/>
</dbReference>
<evidence type="ECO:0000256" key="8">
    <source>
        <dbReference type="ARBA" id="ARBA00023224"/>
    </source>
</evidence>
<evidence type="ECO:0000256" key="9">
    <source>
        <dbReference type="ARBA" id="ARBA00029447"/>
    </source>
</evidence>
<keyword evidence="8 10" id="KW-0807">Transducer</keyword>
<keyword evidence="3" id="KW-0488">Methylation</keyword>
<comment type="subcellular location">
    <subcellularLocation>
        <location evidence="1">Cell membrane</location>
        <topology evidence="1">Multi-pass membrane protein</topology>
    </subcellularLocation>
</comment>
<keyword evidence="5 11" id="KW-0812">Transmembrane</keyword>